<feature type="region of interest" description="Disordered" evidence="1">
    <location>
        <begin position="47"/>
        <end position="66"/>
    </location>
</feature>
<dbReference type="InterPro" id="IPR015330">
    <property type="entry name" value="DNA_primase/pol_bifunc_N"/>
</dbReference>
<gene>
    <name evidence="3" type="ORF">FHU37_002442</name>
</gene>
<evidence type="ECO:0000313" key="4">
    <source>
        <dbReference type="Proteomes" id="UP000567795"/>
    </source>
</evidence>
<evidence type="ECO:0000313" key="3">
    <source>
        <dbReference type="EMBL" id="NYI05499.1"/>
    </source>
</evidence>
<feature type="compositionally biased region" description="Basic and acidic residues" evidence="1">
    <location>
        <begin position="57"/>
        <end position="66"/>
    </location>
</feature>
<dbReference type="AlphaFoldDB" id="A0A852ZT39"/>
<accession>A0A852ZT39</accession>
<dbReference type="RefSeq" id="WP_179814231.1">
    <property type="nucleotide sequence ID" value="NZ_JACBZD010000001.1"/>
</dbReference>
<dbReference type="EMBL" id="JACBZD010000001">
    <property type="protein sequence ID" value="NYI05499.1"/>
    <property type="molecule type" value="Genomic_DNA"/>
</dbReference>
<organism evidence="3 4">
    <name type="scientific">Allostreptomyces psammosilenae</name>
    <dbReference type="NCBI Taxonomy" id="1892865"/>
    <lineage>
        <taxon>Bacteria</taxon>
        <taxon>Bacillati</taxon>
        <taxon>Actinomycetota</taxon>
        <taxon>Actinomycetes</taxon>
        <taxon>Kitasatosporales</taxon>
        <taxon>Streptomycetaceae</taxon>
        <taxon>Allostreptomyces</taxon>
    </lineage>
</organism>
<dbReference type="Pfam" id="PF09250">
    <property type="entry name" value="Prim-Pol"/>
    <property type="match status" value="1"/>
</dbReference>
<dbReference type="Proteomes" id="UP000567795">
    <property type="component" value="Unassembled WGS sequence"/>
</dbReference>
<reference evidence="3 4" key="1">
    <citation type="submission" date="2020-07" db="EMBL/GenBank/DDBJ databases">
        <title>Sequencing the genomes of 1000 actinobacteria strains.</title>
        <authorList>
            <person name="Klenk H.-P."/>
        </authorList>
    </citation>
    <scope>NUCLEOTIDE SEQUENCE [LARGE SCALE GENOMIC DNA]</scope>
    <source>
        <strain evidence="3 4">DSM 42178</strain>
    </source>
</reference>
<feature type="compositionally biased region" description="Polar residues" evidence="1">
    <location>
        <begin position="228"/>
        <end position="237"/>
    </location>
</feature>
<feature type="domain" description="DNA primase/polymerase bifunctional N-terminal" evidence="2">
    <location>
        <begin position="65"/>
        <end position="281"/>
    </location>
</feature>
<sequence>MREILSGRLGLASPQRETALTCALSWRWAVVPGAGIHRGGGRLSRGAFGSSALGGSRDARDTRDARGSREFRGLGALLGGHRRESARARRAAGPLCRCGRPDCAVPGAHALDPQLAAATRDGRMVRWWWSRRPDAPVVVPTGDRVSAVALPALAGARALVRFDRAGVRTGPVIAAHGRHLFLVAPYTFDDLGEILDEQEWVPTTLRYHARGGYLELPVLHGLTEPSAGRSTRLSRQARSVDVPRQPLPGRGARWVRPPVPAGHSAAGRSSLVPLSYGPPWLPVIRDLADVLIEETRRIPADSRMPG</sequence>
<protein>
    <recommendedName>
        <fullName evidence="2">DNA primase/polymerase bifunctional N-terminal domain-containing protein</fullName>
    </recommendedName>
</protein>
<dbReference type="SMART" id="SM00943">
    <property type="entry name" value="Prim-Pol"/>
    <property type="match status" value="1"/>
</dbReference>
<keyword evidence="4" id="KW-1185">Reference proteome</keyword>
<evidence type="ECO:0000256" key="1">
    <source>
        <dbReference type="SAM" id="MobiDB-lite"/>
    </source>
</evidence>
<evidence type="ECO:0000259" key="2">
    <source>
        <dbReference type="SMART" id="SM00943"/>
    </source>
</evidence>
<proteinExistence type="predicted"/>
<comment type="caution">
    <text evidence="3">The sequence shown here is derived from an EMBL/GenBank/DDBJ whole genome shotgun (WGS) entry which is preliminary data.</text>
</comment>
<name>A0A852ZT39_9ACTN</name>
<feature type="region of interest" description="Disordered" evidence="1">
    <location>
        <begin position="227"/>
        <end position="267"/>
    </location>
</feature>